<keyword evidence="2 3" id="KW-0040">ANK repeat</keyword>
<dbReference type="InterPro" id="IPR036770">
    <property type="entry name" value="Ankyrin_rpt-contain_sf"/>
</dbReference>
<evidence type="ECO:0000313" key="4">
    <source>
        <dbReference type="EMBL" id="KKZ13368.1"/>
    </source>
</evidence>
<dbReference type="PANTHER" id="PTHR24171">
    <property type="entry name" value="ANKYRIN REPEAT DOMAIN-CONTAINING PROTEIN 39-RELATED"/>
    <property type="match status" value="1"/>
</dbReference>
<dbReference type="Gene3D" id="1.25.40.20">
    <property type="entry name" value="Ankyrin repeat-containing domain"/>
    <property type="match status" value="1"/>
</dbReference>
<dbReference type="PANTHER" id="PTHR24171:SF10">
    <property type="entry name" value="ANKYRIN REPEAT DOMAIN-CONTAINING PROTEIN 29-LIKE"/>
    <property type="match status" value="1"/>
</dbReference>
<sequence>MTPLDVARAGKQWGIVHVIENECGEVVTQTPLHNTDDQEELGNRTTVSNLDAADENGWTRLHVAASEGDSVTAQYLINAGANLHATDKNDMTPLYIASFWNNAEVAQVLINAGANLHATDEDGKTPLDTASLRDNAEVAQVLINAGA</sequence>
<evidence type="ECO:0000313" key="5">
    <source>
        <dbReference type="Proteomes" id="UP000035067"/>
    </source>
</evidence>
<feature type="repeat" description="ANK" evidence="3">
    <location>
        <begin position="122"/>
        <end position="147"/>
    </location>
</feature>
<evidence type="ECO:0000256" key="1">
    <source>
        <dbReference type="ARBA" id="ARBA00022737"/>
    </source>
</evidence>
<feature type="repeat" description="ANK" evidence="3">
    <location>
        <begin position="89"/>
        <end position="121"/>
    </location>
</feature>
<accession>A0A0G2HMV9</accession>
<organism evidence="4 5">
    <name type="scientific">Candidatus Synechococcus spongiarum SP3</name>
    <dbReference type="NCBI Taxonomy" id="1604020"/>
    <lineage>
        <taxon>Bacteria</taxon>
        <taxon>Bacillati</taxon>
        <taxon>Cyanobacteriota</taxon>
        <taxon>Cyanophyceae</taxon>
        <taxon>Synechococcales</taxon>
        <taxon>Synechococcaceae</taxon>
        <taxon>Synechococcus</taxon>
    </lineage>
</organism>
<dbReference type="AlphaFoldDB" id="A0A0G2HMV9"/>
<dbReference type="PATRIC" id="fig|1604020.3.peg.511"/>
<dbReference type="Pfam" id="PF12796">
    <property type="entry name" value="Ank_2"/>
    <property type="match status" value="1"/>
</dbReference>
<reference evidence="4 5" key="1">
    <citation type="submission" date="2015-01" db="EMBL/GenBank/DDBJ databases">
        <title>Lifestyle Evolution in Cyanobacterial Symbionts of Sponges.</title>
        <authorList>
            <person name="Burgsdorf I."/>
            <person name="Slaby B.M."/>
            <person name="Handley K.M."/>
            <person name="Haber M."/>
            <person name="Blom J."/>
            <person name="Marshall C.W."/>
            <person name="Gilbert J.A."/>
            <person name="Hentschel U."/>
            <person name="Steindler L."/>
        </authorList>
    </citation>
    <scope>NUCLEOTIDE SEQUENCE [LARGE SCALE GENOMIC DNA]</scope>
    <source>
        <strain evidence="4">SP3</strain>
    </source>
</reference>
<name>A0A0G2HMV9_9SYNE</name>
<keyword evidence="1" id="KW-0677">Repeat</keyword>
<dbReference type="PROSITE" id="PS50297">
    <property type="entry name" value="ANK_REP_REGION"/>
    <property type="match status" value="3"/>
</dbReference>
<evidence type="ECO:0000256" key="3">
    <source>
        <dbReference type="PROSITE-ProRule" id="PRU00023"/>
    </source>
</evidence>
<evidence type="ECO:0000256" key="2">
    <source>
        <dbReference type="ARBA" id="ARBA00023043"/>
    </source>
</evidence>
<dbReference type="SUPFAM" id="SSF48403">
    <property type="entry name" value="Ankyrin repeat"/>
    <property type="match status" value="1"/>
</dbReference>
<gene>
    <name evidence="4" type="ORF">TE42_00910</name>
</gene>
<dbReference type="PROSITE" id="PS50088">
    <property type="entry name" value="ANK_REPEAT"/>
    <property type="match status" value="3"/>
</dbReference>
<feature type="repeat" description="ANK" evidence="3">
    <location>
        <begin position="56"/>
        <end position="88"/>
    </location>
</feature>
<dbReference type="Proteomes" id="UP000035067">
    <property type="component" value="Unassembled WGS sequence"/>
</dbReference>
<dbReference type="InterPro" id="IPR002110">
    <property type="entry name" value="Ankyrin_rpt"/>
</dbReference>
<comment type="caution">
    <text evidence="4">The sequence shown here is derived from an EMBL/GenBank/DDBJ whole genome shotgun (WGS) entry which is preliminary data.</text>
</comment>
<protein>
    <submittedName>
        <fullName evidence="4">Uncharacterized protein</fullName>
    </submittedName>
</protein>
<proteinExistence type="predicted"/>
<dbReference type="SMART" id="SM00248">
    <property type="entry name" value="ANK"/>
    <property type="match status" value="3"/>
</dbReference>
<dbReference type="Pfam" id="PF00023">
    <property type="entry name" value="Ank"/>
    <property type="match status" value="1"/>
</dbReference>
<dbReference type="EMBL" id="JXQG01000002">
    <property type="protein sequence ID" value="KKZ13368.1"/>
    <property type="molecule type" value="Genomic_DNA"/>
</dbReference>